<organism evidence="1 2">
    <name type="scientific">Marinifilum breve</name>
    <dbReference type="NCBI Taxonomy" id="2184082"/>
    <lineage>
        <taxon>Bacteria</taxon>
        <taxon>Pseudomonadati</taxon>
        <taxon>Bacteroidota</taxon>
        <taxon>Bacteroidia</taxon>
        <taxon>Marinilabiliales</taxon>
        <taxon>Marinifilaceae</taxon>
    </lineage>
</organism>
<dbReference type="Proteomes" id="UP000248079">
    <property type="component" value="Unassembled WGS sequence"/>
</dbReference>
<name>A0A2V3ZSS5_9BACT</name>
<evidence type="ECO:0000313" key="2">
    <source>
        <dbReference type="Proteomes" id="UP000248079"/>
    </source>
</evidence>
<accession>A0A2V3ZSS5</accession>
<protein>
    <submittedName>
        <fullName evidence="1">Uncharacterized protein</fullName>
    </submittedName>
</protein>
<comment type="caution">
    <text evidence="1">The sequence shown here is derived from an EMBL/GenBank/DDBJ whole genome shotgun (WGS) entry which is preliminary data.</text>
</comment>
<sequence length="164" mass="19835">MSTVIITKLEPFYQLFLKNHFKSNRLNFEFPRDHDLNTLLSFCKKPTPPGRKTDDFGDETFEIEFPLQPYDEKVNYYLPEKALILFQQRVIDLYQLEFHSDMCKLHSDGYLKNDAIIMLIYKYGLPDDEKTIERMKKDFYRWRQRKYNKKRSKKKQKKSTAEAA</sequence>
<keyword evidence="2" id="KW-1185">Reference proteome</keyword>
<gene>
    <name evidence="1" type="ORF">DF185_19845</name>
</gene>
<proteinExistence type="predicted"/>
<evidence type="ECO:0000313" key="1">
    <source>
        <dbReference type="EMBL" id="PXX96895.1"/>
    </source>
</evidence>
<dbReference type="RefSeq" id="WP_110362925.1">
    <property type="nucleotide sequence ID" value="NZ_QFLI01000011.1"/>
</dbReference>
<dbReference type="EMBL" id="QFLI01000011">
    <property type="protein sequence ID" value="PXX96895.1"/>
    <property type="molecule type" value="Genomic_DNA"/>
</dbReference>
<dbReference type="AlphaFoldDB" id="A0A2V3ZSS5"/>
<dbReference type="OrthoDB" id="9975387at2"/>
<reference evidence="1 2" key="1">
    <citation type="submission" date="2018-05" db="EMBL/GenBank/DDBJ databases">
        <title>Marinifilum breve JC075T sp. nov., a marine bacterium isolated from Yongle Blue Hole in the South China Sea.</title>
        <authorList>
            <person name="Fu T."/>
        </authorList>
    </citation>
    <scope>NUCLEOTIDE SEQUENCE [LARGE SCALE GENOMIC DNA]</scope>
    <source>
        <strain evidence="1 2">JC075</strain>
    </source>
</reference>